<dbReference type="GO" id="GO:0006488">
    <property type="term" value="P:dolichol-linked oligosaccharide biosynthetic process"/>
    <property type="evidence" value="ECO:0007669"/>
    <property type="project" value="InterPro"/>
</dbReference>
<feature type="transmembrane region" description="Helical" evidence="9">
    <location>
        <begin position="100"/>
        <end position="119"/>
    </location>
</feature>
<feature type="transmembrane region" description="Helical" evidence="9">
    <location>
        <begin position="181"/>
        <end position="203"/>
    </location>
</feature>
<proteinExistence type="inferred from homology"/>
<comment type="function">
    <text evidence="8 9">Intramembrane glycolipid transporter that operates in the biosynthetic pathway of dolichol-linked oligosaccharides, the glycan precursors employed in protein asparagine (N)-glycosylation. The sequential addition of sugars to dolichol pyrophosphate produces dolichol-linked oligosaccharides containing fourteen sugars, including two GlcNAcs, nine mannoses and three glucoses. Once assembled, the oligosaccharide is transferred from the lipid to nascent proteins by oligosaccharyltransferases. The assembly of dolichol-linked oligosaccharides begins on the cytosolic side of the endoplasmic reticulum membrane and finishes in its lumen. RFT1 could mediate the translocation of the cytosolically oriented intermediate DolPP-GlcNAc2Man5, produced by ALG11, into the ER lumen where dolichol-linked oligosaccharides assembly continues. However, the intramembrane lipid transporter activity could not be confirmed in vitro.</text>
</comment>
<dbReference type="PANTHER" id="PTHR13117">
    <property type="entry name" value="ENDOPLASMIC RETICULUM MULTISPAN TRANSMEMBRANE PROTEIN-RELATED"/>
    <property type="match status" value="1"/>
</dbReference>
<evidence type="ECO:0000313" key="11">
    <source>
        <dbReference type="EMBL" id="EDQ93077.1"/>
    </source>
</evidence>
<dbReference type="Proteomes" id="UP000001357">
    <property type="component" value="Unassembled WGS sequence"/>
</dbReference>
<feature type="transmembrane region" description="Helical" evidence="9">
    <location>
        <begin position="423"/>
        <end position="446"/>
    </location>
</feature>
<protein>
    <recommendedName>
        <fullName evidence="9">Protein RFT1 homolog</fullName>
    </recommendedName>
</protein>
<dbReference type="RefSeq" id="XP_001742839.1">
    <property type="nucleotide sequence ID" value="XM_001742787.1"/>
</dbReference>
<dbReference type="STRING" id="81824.A9UQN8"/>
<feature type="region of interest" description="Disordered" evidence="10">
    <location>
        <begin position="377"/>
        <end position="400"/>
    </location>
</feature>
<keyword evidence="12" id="KW-1185">Reference proteome</keyword>
<dbReference type="AlphaFoldDB" id="A9UQN8"/>
<feature type="region of interest" description="Disordered" evidence="10">
    <location>
        <begin position="1"/>
        <end position="52"/>
    </location>
</feature>
<dbReference type="eggNOG" id="KOG2864">
    <property type="taxonomic scope" value="Eukaryota"/>
</dbReference>
<evidence type="ECO:0000256" key="6">
    <source>
        <dbReference type="ARBA" id="ARBA00022989"/>
    </source>
</evidence>
<dbReference type="FunCoup" id="A9UQN8">
    <property type="interactions" value="825"/>
</dbReference>
<feature type="transmembrane region" description="Helical" evidence="9">
    <location>
        <begin position="75"/>
        <end position="94"/>
    </location>
</feature>
<dbReference type="OMA" id="QANCINI"/>
<dbReference type="InParanoid" id="A9UQN8"/>
<comment type="caution">
    <text evidence="9">Lacks conserved residue(s) required for the propagation of feature annotation.</text>
</comment>
<reference evidence="11 12" key="1">
    <citation type="journal article" date="2008" name="Nature">
        <title>The genome of the choanoflagellate Monosiga brevicollis and the origin of metazoans.</title>
        <authorList>
            <consortium name="JGI Sequencing"/>
            <person name="King N."/>
            <person name="Westbrook M.J."/>
            <person name="Young S.L."/>
            <person name="Kuo A."/>
            <person name="Abedin M."/>
            <person name="Chapman J."/>
            <person name="Fairclough S."/>
            <person name="Hellsten U."/>
            <person name="Isogai Y."/>
            <person name="Letunic I."/>
            <person name="Marr M."/>
            <person name="Pincus D."/>
            <person name="Putnam N."/>
            <person name="Rokas A."/>
            <person name="Wright K.J."/>
            <person name="Zuzow R."/>
            <person name="Dirks W."/>
            <person name="Good M."/>
            <person name="Goodstein D."/>
            <person name="Lemons D."/>
            <person name="Li W."/>
            <person name="Lyons J.B."/>
            <person name="Morris A."/>
            <person name="Nichols S."/>
            <person name="Richter D.J."/>
            <person name="Salamov A."/>
            <person name="Bork P."/>
            <person name="Lim W.A."/>
            <person name="Manning G."/>
            <person name="Miller W.T."/>
            <person name="McGinnis W."/>
            <person name="Shapiro H."/>
            <person name="Tjian R."/>
            <person name="Grigoriev I.V."/>
            <person name="Rokhsar D."/>
        </authorList>
    </citation>
    <scope>NUCLEOTIDE SEQUENCE [LARGE SCALE GENOMIC DNA]</scope>
    <source>
        <strain evidence="12">MX1 / ATCC 50154</strain>
    </source>
</reference>
<evidence type="ECO:0000256" key="4">
    <source>
        <dbReference type="ARBA" id="ARBA00022692"/>
    </source>
</evidence>
<name>A9UQN8_MONBE</name>
<keyword evidence="6 9" id="KW-1133">Transmembrane helix</keyword>
<evidence type="ECO:0000313" key="12">
    <source>
        <dbReference type="Proteomes" id="UP000001357"/>
    </source>
</evidence>
<evidence type="ECO:0000256" key="8">
    <source>
        <dbReference type="ARBA" id="ARBA00045912"/>
    </source>
</evidence>
<feature type="transmembrane region" description="Helical" evidence="9">
    <location>
        <begin position="224"/>
        <end position="244"/>
    </location>
</feature>
<feature type="compositionally biased region" description="Low complexity" evidence="10">
    <location>
        <begin position="10"/>
        <end position="43"/>
    </location>
</feature>
<dbReference type="KEGG" id="mbr:MONBRDRAFT_22469"/>
<evidence type="ECO:0000256" key="7">
    <source>
        <dbReference type="ARBA" id="ARBA00023136"/>
    </source>
</evidence>
<evidence type="ECO:0000256" key="5">
    <source>
        <dbReference type="ARBA" id="ARBA00022824"/>
    </source>
</evidence>
<comment type="subcellular location">
    <subcellularLocation>
        <location evidence="1 9">Endoplasmic reticulum membrane</location>
        <topology evidence="1 9">Multi-pass membrane protein</topology>
    </subcellularLocation>
</comment>
<dbReference type="Pfam" id="PF04506">
    <property type="entry name" value="Rft-1"/>
    <property type="match status" value="1"/>
</dbReference>
<keyword evidence="4 9" id="KW-0812">Transmembrane</keyword>
<evidence type="ECO:0000256" key="1">
    <source>
        <dbReference type="ARBA" id="ARBA00004477"/>
    </source>
</evidence>
<comment type="similarity">
    <text evidence="3 9">Belongs to the RFT1 family.</text>
</comment>
<keyword evidence="5" id="KW-0256">Endoplasmic reticulum</keyword>
<keyword evidence="7 9" id="KW-0472">Membrane</keyword>
<gene>
    <name evidence="11" type="ORF">MONBRDRAFT_22469</name>
</gene>
<sequence>MVTTRRRATAGEAAKAVPEAAPEGRSLASDAAAGEEAPPATQAETEHAGPAKSLRKGSAIEAALRSATQTASYNVIVQLALRVITFVSNAIIIRHVSKEFLGVVNVRLMLLYSTVIFLAREAFIKACLSANRHERNKAYWAGIVNLCWLVPILGLFWSTLLGFVWTNLIKQPDLPGYEYAVMGYAAAAVIELLAVPALVIEMIHLRTTRKSPKLRRVSFLESQVVAEGAALTVNIIIRLALVMLRPEWGLFNVCLAQLAHAATYLVYICGTSLLDVQQGQHPVFTSVWDMLPRSLGGKPWYRAVNKEMAAIAWAFSQHGILKQLLTEGERYLMTVFGLLTFSQQGVYDVVHNLGSLPIEDNYYPFFAALLERNGAKSSELSSEGNNGNSSDRRPSEAALNAAKAASEHDLQVAGQTLSVLFKLMILVGATIAAFGQGYAQLLLHIYGGRRPLRVPST</sequence>
<dbReference type="GO" id="GO:0005789">
    <property type="term" value="C:endoplasmic reticulum membrane"/>
    <property type="evidence" value="ECO:0007669"/>
    <property type="project" value="UniProtKB-SubCell"/>
</dbReference>
<feature type="transmembrane region" description="Helical" evidence="9">
    <location>
        <begin position="139"/>
        <end position="161"/>
    </location>
</feature>
<dbReference type="InterPro" id="IPR007594">
    <property type="entry name" value="RFT1"/>
</dbReference>
<evidence type="ECO:0000256" key="9">
    <source>
        <dbReference type="RuleBase" id="RU365067"/>
    </source>
</evidence>
<evidence type="ECO:0000256" key="2">
    <source>
        <dbReference type="ARBA" id="ARBA00004922"/>
    </source>
</evidence>
<dbReference type="PANTHER" id="PTHR13117:SF5">
    <property type="entry name" value="PROTEIN RFT1 HOMOLOG"/>
    <property type="match status" value="1"/>
</dbReference>
<evidence type="ECO:0000256" key="3">
    <source>
        <dbReference type="ARBA" id="ARBA00010288"/>
    </source>
</evidence>
<comment type="pathway">
    <text evidence="2">Protein modification; protein glycosylation.</text>
</comment>
<feature type="transmembrane region" description="Helical" evidence="9">
    <location>
        <begin position="250"/>
        <end position="270"/>
    </location>
</feature>
<evidence type="ECO:0000256" key="10">
    <source>
        <dbReference type="SAM" id="MobiDB-lite"/>
    </source>
</evidence>
<accession>A9UQN8</accession>
<feature type="compositionally biased region" description="Low complexity" evidence="10">
    <location>
        <begin position="377"/>
        <end position="389"/>
    </location>
</feature>
<organism evidence="11 12">
    <name type="scientific">Monosiga brevicollis</name>
    <name type="common">Choanoflagellate</name>
    <dbReference type="NCBI Taxonomy" id="81824"/>
    <lineage>
        <taxon>Eukaryota</taxon>
        <taxon>Choanoflagellata</taxon>
        <taxon>Craspedida</taxon>
        <taxon>Salpingoecidae</taxon>
        <taxon>Monosiga</taxon>
    </lineage>
</organism>
<dbReference type="GeneID" id="5887595"/>
<dbReference type="EMBL" id="CH991543">
    <property type="protein sequence ID" value="EDQ93077.1"/>
    <property type="molecule type" value="Genomic_DNA"/>
</dbReference>